<protein>
    <submittedName>
        <fullName evidence="2">Secreted protein</fullName>
    </submittedName>
</protein>
<organism evidence="1 2">
    <name type="scientific">Parascaris equorum</name>
    <name type="common">Equine roundworm</name>
    <dbReference type="NCBI Taxonomy" id="6256"/>
    <lineage>
        <taxon>Eukaryota</taxon>
        <taxon>Metazoa</taxon>
        <taxon>Ecdysozoa</taxon>
        <taxon>Nematoda</taxon>
        <taxon>Chromadorea</taxon>
        <taxon>Rhabditida</taxon>
        <taxon>Spirurina</taxon>
        <taxon>Ascaridomorpha</taxon>
        <taxon>Ascaridoidea</taxon>
        <taxon>Ascarididae</taxon>
        <taxon>Parascaris</taxon>
    </lineage>
</organism>
<reference evidence="2" key="1">
    <citation type="submission" date="2022-11" db="UniProtKB">
        <authorList>
            <consortium name="WormBaseParasite"/>
        </authorList>
    </citation>
    <scope>IDENTIFICATION</scope>
</reference>
<sequence>MVILIPSHMVWHMQITLMFVGVTAPRGLCTPVTATSSTVVIYWALSVAKLGFYRKRFYALQSVRYLLACGGKFVRMEDQ</sequence>
<dbReference type="WBParaSite" id="PEQ_0001358201-mRNA-1">
    <property type="protein sequence ID" value="PEQ_0001358201-mRNA-1"/>
    <property type="gene ID" value="PEQ_0001358201"/>
</dbReference>
<proteinExistence type="predicted"/>
<dbReference type="AlphaFoldDB" id="A0A914S5H1"/>
<evidence type="ECO:0000313" key="2">
    <source>
        <dbReference type="WBParaSite" id="PEQ_0001358201-mRNA-1"/>
    </source>
</evidence>
<name>A0A914S5H1_PAREQ</name>
<keyword evidence="1" id="KW-1185">Reference proteome</keyword>
<evidence type="ECO:0000313" key="1">
    <source>
        <dbReference type="Proteomes" id="UP000887564"/>
    </source>
</evidence>
<dbReference type="Proteomes" id="UP000887564">
    <property type="component" value="Unplaced"/>
</dbReference>
<accession>A0A914S5H1</accession>